<dbReference type="GeneID" id="66984914"/>
<feature type="compositionally biased region" description="Acidic residues" evidence="1">
    <location>
        <begin position="32"/>
        <end position="49"/>
    </location>
</feature>
<dbReference type="RefSeq" id="XP_043139078.1">
    <property type="nucleotide sequence ID" value="XM_043281616.1"/>
</dbReference>
<name>A0A7R7VTN1_ASPCH</name>
<protein>
    <submittedName>
        <fullName evidence="2">Uncharacterized protein</fullName>
    </submittedName>
</protein>
<proteinExistence type="predicted"/>
<dbReference type="AlphaFoldDB" id="A0A7R7VTN1"/>
<sequence length="93" mass="10633">MAPHSQPVGSDDKENLTDASSDLTEIFSDNSSDSDEDEDEDESNDDISNDEGQLPPEHFLAQAESLNISQLQQKRYSDTTQERLDETYMYWNR</sequence>
<reference evidence="2" key="1">
    <citation type="submission" date="2021-01" db="EMBL/GenBank/DDBJ databases">
        <authorList>
            <consortium name="Aspergillus chevalieri M1 genome sequencing consortium"/>
            <person name="Kazuki M."/>
            <person name="Futagami T."/>
        </authorList>
    </citation>
    <scope>NUCLEOTIDE SEQUENCE</scope>
    <source>
        <strain evidence="2">M1</strain>
    </source>
</reference>
<gene>
    <name evidence="2" type="ORF">ACHE_60442S</name>
</gene>
<evidence type="ECO:0000313" key="2">
    <source>
        <dbReference type="EMBL" id="BCR90556.1"/>
    </source>
</evidence>
<organism evidence="2 3">
    <name type="scientific">Aspergillus chevalieri</name>
    <name type="common">Eurotium chevalieri</name>
    <dbReference type="NCBI Taxonomy" id="182096"/>
    <lineage>
        <taxon>Eukaryota</taxon>
        <taxon>Fungi</taxon>
        <taxon>Dikarya</taxon>
        <taxon>Ascomycota</taxon>
        <taxon>Pezizomycotina</taxon>
        <taxon>Eurotiomycetes</taxon>
        <taxon>Eurotiomycetidae</taxon>
        <taxon>Eurotiales</taxon>
        <taxon>Aspergillaceae</taxon>
        <taxon>Aspergillus</taxon>
        <taxon>Aspergillus subgen. Aspergillus</taxon>
    </lineage>
</organism>
<evidence type="ECO:0000256" key="1">
    <source>
        <dbReference type="SAM" id="MobiDB-lite"/>
    </source>
</evidence>
<dbReference type="KEGG" id="ache:ACHE_60442S"/>
<dbReference type="EMBL" id="AP024421">
    <property type="protein sequence ID" value="BCR90556.1"/>
    <property type="molecule type" value="Genomic_DNA"/>
</dbReference>
<keyword evidence="3" id="KW-1185">Reference proteome</keyword>
<dbReference type="Proteomes" id="UP000637239">
    <property type="component" value="Chromosome 6"/>
</dbReference>
<reference evidence="2" key="2">
    <citation type="submission" date="2021-02" db="EMBL/GenBank/DDBJ databases">
        <title>Aspergillus chevalieri M1 genome sequence.</title>
        <authorList>
            <person name="Kadooka C."/>
            <person name="Mori K."/>
            <person name="Futagami T."/>
        </authorList>
    </citation>
    <scope>NUCLEOTIDE SEQUENCE</scope>
    <source>
        <strain evidence="2">M1</strain>
    </source>
</reference>
<evidence type="ECO:0000313" key="3">
    <source>
        <dbReference type="Proteomes" id="UP000637239"/>
    </source>
</evidence>
<accession>A0A7R7VTN1</accession>
<feature type="region of interest" description="Disordered" evidence="1">
    <location>
        <begin position="1"/>
        <end position="56"/>
    </location>
</feature>